<comment type="caution">
    <text evidence="1">The sequence shown here is derived from an EMBL/GenBank/DDBJ whole genome shotgun (WGS) entry which is preliminary data.</text>
</comment>
<evidence type="ECO:0000313" key="2">
    <source>
        <dbReference type="Proteomes" id="UP001201262"/>
    </source>
</evidence>
<dbReference type="RefSeq" id="XP_046076975.1">
    <property type="nucleotide sequence ID" value="XM_046215232.1"/>
</dbReference>
<dbReference type="GeneID" id="70245519"/>
<dbReference type="EMBL" id="JAJTJA010000002">
    <property type="protein sequence ID" value="KAH8703957.1"/>
    <property type="molecule type" value="Genomic_DNA"/>
</dbReference>
<dbReference type="AlphaFoldDB" id="A0AAD4KZL1"/>
<name>A0AAD4KZL1_9EURO</name>
<reference evidence="1" key="1">
    <citation type="submission" date="2021-12" db="EMBL/GenBank/DDBJ databases">
        <title>Convergent genome expansion in fungi linked to evolution of root-endophyte symbiosis.</title>
        <authorList>
            <consortium name="DOE Joint Genome Institute"/>
            <person name="Ke Y.-H."/>
            <person name="Bonito G."/>
            <person name="Liao H.-L."/>
            <person name="Looney B."/>
            <person name="Rojas-Flechas A."/>
            <person name="Nash J."/>
            <person name="Hameed K."/>
            <person name="Schadt C."/>
            <person name="Martin F."/>
            <person name="Crous P.W."/>
            <person name="Miettinen O."/>
            <person name="Magnuson J.K."/>
            <person name="Labbe J."/>
            <person name="Jacobson D."/>
            <person name="Doktycz M.J."/>
            <person name="Veneault-Fourrey C."/>
            <person name="Kuo A."/>
            <person name="Mondo S."/>
            <person name="Calhoun S."/>
            <person name="Riley R."/>
            <person name="Ohm R."/>
            <person name="LaButti K."/>
            <person name="Andreopoulos B."/>
            <person name="Pangilinan J."/>
            <person name="Nolan M."/>
            <person name="Tritt A."/>
            <person name="Clum A."/>
            <person name="Lipzen A."/>
            <person name="Daum C."/>
            <person name="Barry K."/>
            <person name="Grigoriev I.V."/>
            <person name="Vilgalys R."/>
        </authorList>
    </citation>
    <scope>NUCLEOTIDE SEQUENCE</scope>
    <source>
        <strain evidence="1">PMI_201</strain>
    </source>
</reference>
<proteinExistence type="predicted"/>
<gene>
    <name evidence="1" type="ORF">BGW36DRAFT_370293</name>
</gene>
<accession>A0AAD4KZL1</accession>
<dbReference type="Proteomes" id="UP001201262">
    <property type="component" value="Unassembled WGS sequence"/>
</dbReference>
<sequence>MLKMSTSTLILEIQQKLNRHDIWYLEVIAVHPSLQGRGDREKNNASGFGLYWPEPHLLRVYKKVQYFLL</sequence>
<organism evidence="1 2">
    <name type="scientific">Talaromyces proteolyticus</name>
    <dbReference type="NCBI Taxonomy" id="1131652"/>
    <lineage>
        <taxon>Eukaryota</taxon>
        <taxon>Fungi</taxon>
        <taxon>Dikarya</taxon>
        <taxon>Ascomycota</taxon>
        <taxon>Pezizomycotina</taxon>
        <taxon>Eurotiomycetes</taxon>
        <taxon>Eurotiomycetidae</taxon>
        <taxon>Eurotiales</taxon>
        <taxon>Trichocomaceae</taxon>
        <taxon>Talaromyces</taxon>
        <taxon>Talaromyces sect. Bacilispori</taxon>
    </lineage>
</organism>
<evidence type="ECO:0000313" key="1">
    <source>
        <dbReference type="EMBL" id="KAH8703957.1"/>
    </source>
</evidence>
<keyword evidence="2" id="KW-1185">Reference proteome</keyword>
<protein>
    <submittedName>
        <fullName evidence="1">Uncharacterized protein</fullName>
    </submittedName>
</protein>